<dbReference type="RefSeq" id="WP_190073792.1">
    <property type="nucleotide sequence ID" value="NZ_BNBM01000015.1"/>
</dbReference>
<proteinExistence type="predicted"/>
<dbReference type="EMBL" id="JBEPFB010000020">
    <property type="protein sequence ID" value="MER7377745.1"/>
    <property type="molecule type" value="Genomic_DNA"/>
</dbReference>
<name>A0ABV1Y216_9ACTN</name>
<sequence>MRRMRGAVVGGAAAVVTAAIGGMTAAPAAGAVGAPVAGLAYHGSVDMVGGRVDVRFTPHNHGTAAVPDSTVRIRWSQPLADAQTLPAGCARAEERAVLCRVGALGADAVGQQIGLRVWLRDAPAEEVVLEFDTVWSGGEGEEKREGRGNDQQRVLVLETGDTYYF</sequence>
<evidence type="ECO:0000313" key="2">
    <source>
        <dbReference type="EMBL" id="MER7377745.1"/>
    </source>
</evidence>
<keyword evidence="1" id="KW-0732">Signal</keyword>
<feature type="chain" id="PRO_5046003585" evidence="1">
    <location>
        <begin position="29"/>
        <end position="165"/>
    </location>
</feature>
<organism evidence="2 3">
    <name type="scientific">Streptomyces lanatus</name>
    <dbReference type="NCBI Taxonomy" id="66900"/>
    <lineage>
        <taxon>Bacteria</taxon>
        <taxon>Bacillati</taxon>
        <taxon>Actinomycetota</taxon>
        <taxon>Actinomycetes</taxon>
        <taxon>Kitasatosporales</taxon>
        <taxon>Streptomycetaceae</taxon>
        <taxon>Streptomyces</taxon>
    </lineage>
</organism>
<protein>
    <submittedName>
        <fullName evidence="2">Uncharacterized protein</fullName>
    </submittedName>
</protein>
<accession>A0ABV1Y216</accession>
<reference evidence="2 3" key="1">
    <citation type="submission" date="2024-06" db="EMBL/GenBank/DDBJ databases">
        <title>The Natural Products Discovery Center: Release of the First 8490 Sequenced Strains for Exploring Actinobacteria Biosynthetic Diversity.</title>
        <authorList>
            <person name="Kalkreuter E."/>
            <person name="Kautsar S.A."/>
            <person name="Yang D."/>
            <person name="Bader C.D."/>
            <person name="Teijaro C.N."/>
            <person name="Fluegel L."/>
            <person name="Davis C.M."/>
            <person name="Simpson J.R."/>
            <person name="Lauterbach L."/>
            <person name="Steele A.D."/>
            <person name="Gui C."/>
            <person name="Meng S."/>
            <person name="Li G."/>
            <person name="Viehrig K."/>
            <person name="Ye F."/>
            <person name="Su P."/>
            <person name="Kiefer A.F."/>
            <person name="Nichols A."/>
            <person name="Cepeda A.J."/>
            <person name="Yan W."/>
            <person name="Fan B."/>
            <person name="Jiang Y."/>
            <person name="Adhikari A."/>
            <person name="Zheng C.-J."/>
            <person name="Schuster L."/>
            <person name="Cowan T.M."/>
            <person name="Smanski M.J."/>
            <person name="Chevrette M.G."/>
            <person name="De Carvalho L.P.S."/>
            <person name="Shen B."/>
        </authorList>
    </citation>
    <scope>NUCLEOTIDE SEQUENCE [LARGE SCALE GENOMIC DNA]</scope>
    <source>
        <strain evidence="2 3">NPDC000155</strain>
    </source>
</reference>
<comment type="caution">
    <text evidence="2">The sequence shown here is derived from an EMBL/GenBank/DDBJ whole genome shotgun (WGS) entry which is preliminary data.</text>
</comment>
<dbReference type="Proteomes" id="UP001486207">
    <property type="component" value="Unassembled WGS sequence"/>
</dbReference>
<gene>
    <name evidence="2" type="ORF">ABT384_34520</name>
</gene>
<evidence type="ECO:0000313" key="3">
    <source>
        <dbReference type="Proteomes" id="UP001486207"/>
    </source>
</evidence>
<keyword evidence="3" id="KW-1185">Reference proteome</keyword>
<feature type="signal peptide" evidence="1">
    <location>
        <begin position="1"/>
        <end position="28"/>
    </location>
</feature>
<evidence type="ECO:0000256" key="1">
    <source>
        <dbReference type="SAM" id="SignalP"/>
    </source>
</evidence>